<dbReference type="Gene3D" id="3.30.200.20">
    <property type="entry name" value="Phosphorylase Kinase, domain 1"/>
    <property type="match status" value="1"/>
</dbReference>
<dbReference type="PROSITE" id="PS50011">
    <property type="entry name" value="PROTEIN_KINASE_DOM"/>
    <property type="match status" value="1"/>
</dbReference>
<dbReference type="GO" id="GO:0004672">
    <property type="term" value="F:protein kinase activity"/>
    <property type="evidence" value="ECO:0007669"/>
    <property type="project" value="InterPro"/>
</dbReference>
<feature type="domain" description="Protein kinase" evidence="3">
    <location>
        <begin position="1"/>
        <end position="185"/>
    </location>
</feature>
<dbReference type="Pfam" id="PF07714">
    <property type="entry name" value="PK_Tyr_Ser-Thr"/>
    <property type="match status" value="1"/>
</dbReference>
<accession>A0A6A6L3E0</accession>
<dbReference type="InterPro" id="IPR050823">
    <property type="entry name" value="Plant_Ser_Thr_Prot_Kinase"/>
</dbReference>
<dbReference type="EMBL" id="JAAGAX010000013">
    <property type="protein sequence ID" value="KAF2295932.1"/>
    <property type="molecule type" value="Genomic_DNA"/>
</dbReference>
<name>A0A6A6L3E0_HEVBR</name>
<keyword evidence="2" id="KW-1003">Cell membrane</keyword>
<dbReference type="AlphaFoldDB" id="A0A6A6L3E0"/>
<proteinExistence type="predicted"/>
<dbReference type="GO" id="GO:0005524">
    <property type="term" value="F:ATP binding"/>
    <property type="evidence" value="ECO:0007669"/>
    <property type="project" value="InterPro"/>
</dbReference>
<dbReference type="Gene3D" id="1.10.510.10">
    <property type="entry name" value="Transferase(Phosphotransferase) domain 1"/>
    <property type="match status" value="1"/>
</dbReference>
<reference evidence="4 5" key="1">
    <citation type="journal article" date="2020" name="Mol. Plant">
        <title>The Chromosome-Based Rubber Tree Genome Provides New Insights into Spurge Genome Evolution and Rubber Biosynthesis.</title>
        <authorList>
            <person name="Liu J."/>
            <person name="Shi C."/>
            <person name="Shi C.C."/>
            <person name="Li W."/>
            <person name="Zhang Q.J."/>
            <person name="Zhang Y."/>
            <person name="Li K."/>
            <person name="Lu H.F."/>
            <person name="Shi C."/>
            <person name="Zhu S.T."/>
            <person name="Xiao Z.Y."/>
            <person name="Nan H."/>
            <person name="Yue Y."/>
            <person name="Zhu X.G."/>
            <person name="Wu Y."/>
            <person name="Hong X.N."/>
            <person name="Fan G.Y."/>
            <person name="Tong Y."/>
            <person name="Zhang D."/>
            <person name="Mao C.L."/>
            <person name="Liu Y.L."/>
            <person name="Hao S.J."/>
            <person name="Liu W.Q."/>
            <person name="Lv M.Q."/>
            <person name="Zhang H.B."/>
            <person name="Liu Y."/>
            <person name="Hu-Tang G.R."/>
            <person name="Wang J.P."/>
            <person name="Wang J.H."/>
            <person name="Sun Y.H."/>
            <person name="Ni S.B."/>
            <person name="Chen W.B."/>
            <person name="Zhang X.C."/>
            <person name="Jiao Y.N."/>
            <person name="Eichler E.E."/>
            <person name="Li G.H."/>
            <person name="Liu X."/>
            <person name="Gao L.Z."/>
        </authorList>
    </citation>
    <scope>NUCLEOTIDE SEQUENCE [LARGE SCALE GENOMIC DNA]</scope>
    <source>
        <strain evidence="5">cv. GT1</strain>
        <tissue evidence="4">Leaf</tissue>
    </source>
</reference>
<sequence length="185" mass="21124">MPETGVPIVVKKLNQRGCQGQQEWLMTIFKTSILINFALFLGQSAEIKYLGQLCHPNLVKLIGYCLEDDQWLLIYEFMPNGSLEKYILKVSDCPFLRLAIEPCISRCKFLCDLKHVLLETGSPHFQPLSWNLRMKVALGAARGLRFLHDEVHVIYRDFKASNILFDGVCENVQLMNLFSAADMAL</sequence>
<dbReference type="SUPFAM" id="SSF56112">
    <property type="entry name" value="Protein kinase-like (PK-like)"/>
    <property type="match status" value="1"/>
</dbReference>
<evidence type="ECO:0000313" key="4">
    <source>
        <dbReference type="EMBL" id="KAF2295932.1"/>
    </source>
</evidence>
<gene>
    <name evidence="4" type="ORF">GH714_035200</name>
</gene>
<dbReference type="GO" id="GO:0005886">
    <property type="term" value="C:plasma membrane"/>
    <property type="evidence" value="ECO:0007669"/>
    <property type="project" value="UniProtKB-SubCell"/>
</dbReference>
<dbReference type="PROSITE" id="PS00108">
    <property type="entry name" value="PROTEIN_KINASE_ST"/>
    <property type="match status" value="1"/>
</dbReference>
<dbReference type="InterPro" id="IPR011009">
    <property type="entry name" value="Kinase-like_dom_sf"/>
</dbReference>
<evidence type="ECO:0000313" key="5">
    <source>
        <dbReference type="Proteomes" id="UP000467840"/>
    </source>
</evidence>
<evidence type="ECO:0000259" key="3">
    <source>
        <dbReference type="PROSITE" id="PS50011"/>
    </source>
</evidence>
<dbReference type="Proteomes" id="UP000467840">
    <property type="component" value="Chromosome 7"/>
</dbReference>
<comment type="caution">
    <text evidence="4">The sequence shown here is derived from an EMBL/GenBank/DDBJ whole genome shotgun (WGS) entry which is preliminary data.</text>
</comment>
<dbReference type="InterPro" id="IPR000719">
    <property type="entry name" value="Prot_kinase_dom"/>
</dbReference>
<evidence type="ECO:0000256" key="2">
    <source>
        <dbReference type="ARBA" id="ARBA00022475"/>
    </source>
</evidence>
<keyword evidence="2" id="KW-0472">Membrane</keyword>
<dbReference type="PANTHER" id="PTHR45621">
    <property type="entry name" value="OS01G0588500 PROTEIN-RELATED"/>
    <property type="match status" value="1"/>
</dbReference>
<dbReference type="InterPro" id="IPR008271">
    <property type="entry name" value="Ser/Thr_kinase_AS"/>
</dbReference>
<comment type="subcellular location">
    <subcellularLocation>
        <location evidence="1">Cell membrane</location>
    </subcellularLocation>
</comment>
<organism evidence="4 5">
    <name type="scientific">Hevea brasiliensis</name>
    <name type="common">Para rubber tree</name>
    <name type="synonym">Siphonia brasiliensis</name>
    <dbReference type="NCBI Taxonomy" id="3981"/>
    <lineage>
        <taxon>Eukaryota</taxon>
        <taxon>Viridiplantae</taxon>
        <taxon>Streptophyta</taxon>
        <taxon>Embryophyta</taxon>
        <taxon>Tracheophyta</taxon>
        <taxon>Spermatophyta</taxon>
        <taxon>Magnoliopsida</taxon>
        <taxon>eudicotyledons</taxon>
        <taxon>Gunneridae</taxon>
        <taxon>Pentapetalae</taxon>
        <taxon>rosids</taxon>
        <taxon>fabids</taxon>
        <taxon>Malpighiales</taxon>
        <taxon>Euphorbiaceae</taxon>
        <taxon>Crotonoideae</taxon>
        <taxon>Micrandreae</taxon>
        <taxon>Hevea</taxon>
    </lineage>
</organism>
<dbReference type="InterPro" id="IPR001245">
    <property type="entry name" value="Ser-Thr/Tyr_kinase_cat_dom"/>
</dbReference>
<evidence type="ECO:0000256" key="1">
    <source>
        <dbReference type="ARBA" id="ARBA00004236"/>
    </source>
</evidence>
<keyword evidence="5" id="KW-1185">Reference proteome</keyword>
<protein>
    <recommendedName>
        <fullName evidence="3">Protein kinase domain-containing protein</fullName>
    </recommendedName>
</protein>